<dbReference type="AlphaFoldDB" id="A0A4Z0R2R1"/>
<protein>
    <submittedName>
        <fullName evidence="12">D-alanyl-D-alanine carboxypeptidase</fullName>
    </submittedName>
</protein>
<dbReference type="Proteomes" id="UP000298460">
    <property type="component" value="Unassembled WGS sequence"/>
</dbReference>
<keyword evidence="10" id="KW-0812">Transmembrane</keyword>
<name>A0A4Z0R2R1_9FIRM</name>
<keyword evidence="2" id="KW-0732">Signal</keyword>
<dbReference type="Pfam" id="PF00768">
    <property type="entry name" value="Peptidase_S11"/>
    <property type="match status" value="1"/>
</dbReference>
<feature type="binding site" evidence="8">
    <location>
        <position position="269"/>
    </location>
    <ligand>
        <name>substrate</name>
    </ligand>
</feature>
<feature type="active site" description="Proton acceptor" evidence="7">
    <location>
        <position position="99"/>
    </location>
</feature>
<dbReference type="GO" id="GO:0008360">
    <property type="term" value="P:regulation of cell shape"/>
    <property type="evidence" value="ECO:0007669"/>
    <property type="project" value="UniProtKB-KW"/>
</dbReference>
<dbReference type="InterPro" id="IPR001967">
    <property type="entry name" value="Peptidase_S11_N"/>
</dbReference>
<dbReference type="GO" id="GO:0009252">
    <property type="term" value="P:peptidoglycan biosynthetic process"/>
    <property type="evidence" value="ECO:0007669"/>
    <property type="project" value="UniProtKB-KW"/>
</dbReference>
<keyword evidence="12" id="KW-0121">Carboxypeptidase</keyword>
<dbReference type="PANTHER" id="PTHR21581">
    <property type="entry name" value="D-ALANYL-D-ALANINE CARBOXYPEPTIDASE"/>
    <property type="match status" value="1"/>
</dbReference>
<keyword evidence="12" id="KW-0645">Protease</keyword>
<dbReference type="GO" id="GO:0006508">
    <property type="term" value="P:proteolysis"/>
    <property type="evidence" value="ECO:0007669"/>
    <property type="project" value="InterPro"/>
</dbReference>
<evidence type="ECO:0000256" key="5">
    <source>
        <dbReference type="ARBA" id="ARBA00022984"/>
    </source>
</evidence>
<dbReference type="GO" id="GO:0009002">
    <property type="term" value="F:serine-type D-Ala-D-Ala carboxypeptidase activity"/>
    <property type="evidence" value="ECO:0007669"/>
    <property type="project" value="InterPro"/>
</dbReference>
<keyword evidence="6" id="KW-0961">Cell wall biogenesis/degradation</keyword>
<evidence type="ECO:0000313" key="12">
    <source>
        <dbReference type="EMBL" id="TGE37341.1"/>
    </source>
</evidence>
<keyword evidence="10" id="KW-0472">Membrane</keyword>
<dbReference type="InterPro" id="IPR012338">
    <property type="entry name" value="Beta-lactam/transpept-like"/>
</dbReference>
<evidence type="ECO:0000256" key="4">
    <source>
        <dbReference type="ARBA" id="ARBA00022960"/>
    </source>
</evidence>
<dbReference type="InterPro" id="IPR018044">
    <property type="entry name" value="Peptidase_S11"/>
</dbReference>
<evidence type="ECO:0000256" key="6">
    <source>
        <dbReference type="ARBA" id="ARBA00023316"/>
    </source>
</evidence>
<feature type="domain" description="Peptidase S11 D-alanyl-D-alanine carboxypeptidase A N-terminal" evidence="11">
    <location>
        <begin position="66"/>
        <end position="299"/>
    </location>
</feature>
<dbReference type="GO" id="GO:0071555">
    <property type="term" value="P:cell wall organization"/>
    <property type="evidence" value="ECO:0007669"/>
    <property type="project" value="UniProtKB-KW"/>
</dbReference>
<feature type="active site" description="Acyl-ester intermediate" evidence="7">
    <location>
        <position position="96"/>
    </location>
</feature>
<comment type="caution">
    <text evidence="12">The sequence shown here is derived from an EMBL/GenBank/DDBJ whole genome shotgun (WGS) entry which is preliminary data.</text>
</comment>
<keyword evidence="4" id="KW-0133">Cell shape</keyword>
<proteinExistence type="inferred from homology"/>
<dbReference type="EMBL" id="SPQQ01000005">
    <property type="protein sequence ID" value="TGE37341.1"/>
    <property type="molecule type" value="Genomic_DNA"/>
</dbReference>
<dbReference type="Gene3D" id="3.40.710.10">
    <property type="entry name" value="DD-peptidase/beta-lactamase superfamily"/>
    <property type="match status" value="1"/>
</dbReference>
<gene>
    <name evidence="12" type="ORF">E4K67_16005</name>
</gene>
<evidence type="ECO:0000313" key="13">
    <source>
        <dbReference type="Proteomes" id="UP000298460"/>
    </source>
</evidence>
<feature type="active site" evidence="7">
    <location>
        <position position="156"/>
    </location>
</feature>
<accession>A0A4Z0R2R1</accession>
<evidence type="ECO:0000256" key="9">
    <source>
        <dbReference type="RuleBase" id="RU004016"/>
    </source>
</evidence>
<evidence type="ECO:0000256" key="2">
    <source>
        <dbReference type="ARBA" id="ARBA00022729"/>
    </source>
</evidence>
<dbReference type="PRINTS" id="PR00725">
    <property type="entry name" value="DADACBPTASE1"/>
</dbReference>
<keyword evidence="5" id="KW-0573">Peptidoglycan synthesis</keyword>
<dbReference type="OrthoDB" id="9791132at2"/>
<keyword evidence="3" id="KW-0378">Hydrolase</keyword>
<evidence type="ECO:0000256" key="8">
    <source>
        <dbReference type="PIRSR" id="PIRSR618044-2"/>
    </source>
</evidence>
<evidence type="ECO:0000256" key="7">
    <source>
        <dbReference type="PIRSR" id="PIRSR618044-1"/>
    </source>
</evidence>
<feature type="transmembrane region" description="Helical" evidence="10">
    <location>
        <begin position="12"/>
        <end position="31"/>
    </location>
</feature>
<evidence type="ECO:0000256" key="3">
    <source>
        <dbReference type="ARBA" id="ARBA00022801"/>
    </source>
</evidence>
<dbReference type="SUPFAM" id="SSF56601">
    <property type="entry name" value="beta-lactamase/transpeptidase-like"/>
    <property type="match status" value="1"/>
</dbReference>
<reference evidence="12 13" key="1">
    <citation type="submission" date="2019-03" db="EMBL/GenBank/DDBJ databases">
        <title>Draft Genome Sequence of Desulfosporosinus fructosivorans Strain 63.6F, Isolated from Marine Sediment in the Baltic Sea.</title>
        <authorList>
            <person name="Hausmann B."/>
            <person name="Vandieken V."/>
            <person name="Pjevac P."/>
            <person name="Schreck K."/>
            <person name="Herbold C.W."/>
            <person name="Loy A."/>
        </authorList>
    </citation>
    <scope>NUCLEOTIDE SEQUENCE [LARGE SCALE GENOMIC DNA]</scope>
    <source>
        <strain evidence="12 13">63.6F</strain>
    </source>
</reference>
<organism evidence="12 13">
    <name type="scientific">Desulfosporosinus fructosivorans</name>
    <dbReference type="NCBI Taxonomy" id="2018669"/>
    <lineage>
        <taxon>Bacteria</taxon>
        <taxon>Bacillati</taxon>
        <taxon>Bacillota</taxon>
        <taxon>Clostridia</taxon>
        <taxon>Eubacteriales</taxon>
        <taxon>Desulfitobacteriaceae</taxon>
        <taxon>Desulfosporosinus</taxon>
    </lineage>
</organism>
<evidence type="ECO:0000259" key="11">
    <source>
        <dbReference type="Pfam" id="PF00768"/>
    </source>
</evidence>
<evidence type="ECO:0000256" key="1">
    <source>
        <dbReference type="ARBA" id="ARBA00007164"/>
    </source>
</evidence>
<keyword evidence="10" id="KW-1133">Transmembrane helix</keyword>
<keyword evidence="13" id="KW-1185">Reference proteome</keyword>
<dbReference type="PANTHER" id="PTHR21581:SF6">
    <property type="entry name" value="TRAFFICKING PROTEIN PARTICLE COMPLEX SUBUNIT 12"/>
    <property type="match status" value="1"/>
</dbReference>
<evidence type="ECO:0000256" key="10">
    <source>
        <dbReference type="SAM" id="Phobius"/>
    </source>
</evidence>
<comment type="similarity">
    <text evidence="1 9">Belongs to the peptidase S11 family.</text>
</comment>
<sequence length="321" mass="35174">MRNTKKRKSKSWILLLMIVVIVIGYKSDIVLNGQSFFKNIGGDKVESVPSLTAVVSNSAVSIPIDNLYSSNAILVRMDNHSILMQKNSTQKIYPASLTKIMTAIVAIEKLPDLQKNIDLPNSMFQELYKADASLAGFKPNEKVRAIDLLYGIMLPSGAECCIGLADNIGGSEQKFVEKMNQKAVALGMSNTHFTNSTGLQDDNHYTTVKDLSILLSYALQNNTFRNIFTASRYSTAPTNKHPEGITFQNTMFKNINNPVIKGGKILGGKTGYTEEAGLCLASLAQKDGKEYILVTAGAKGNHESEQYNIDDAYAVFNKLGK</sequence>